<accession>A0A0S2DVK3</accession>
<keyword evidence="1" id="KW-0812">Transmembrane</keyword>
<sequence length="122" mass="13093">MPPSSPQTSPAPQSPARFNPALPIIGLALSGLGGISPLLLVPRFEPMFAILSMDLPLLTQTLIDYPWVLCPLPLLVLALWMLWPKRRRDLVALLFGGIAGIGAGALAVIAMYLPIFRLAQAL</sequence>
<feature type="transmembrane region" description="Helical" evidence="1">
    <location>
        <begin position="62"/>
        <end position="83"/>
    </location>
</feature>
<evidence type="ECO:0000256" key="1">
    <source>
        <dbReference type="SAM" id="Phobius"/>
    </source>
</evidence>
<feature type="transmembrane region" description="Helical" evidence="1">
    <location>
        <begin position="21"/>
        <end position="42"/>
    </location>
</feature>
<evidence type="ECO:0000313" key="2">
    <source>
        <dbReference type="EMBL" id="ALN80311.1"/>
    </source>
</evidence>
<evidence type="ECO:0008006" key="4">
    <source>
        <dbReference type="Google" id="ProtNLM"/>
    </source>
</evidence>
<dbReference type="STRING" id="84531.LA76x_2172"/>
<keyword evidence="1" id="KW-1133">Transmembrane helix</keyword>
<reference evidence="2 3" key="1">
    <citation type="journal article" date="2015" name="BMC Genomics">
        <title>Comparative genomics and metabolic profiling of the genus Lysobacter.</title>
        <authorList>
            <person name="de Bruijn I."/>
            <person name="Cheng X."/>
            <person name="de Jager V."/>
            <person name="Exposito R.G."/>
            <person name="Watrous J."/>
            <person name="Patel N."/>
            <person name="Postma J."/>
            <person name="Dorrestein P.C."/>
            <person name="Kobayashi D."/>
            <person name="Raaijmakers J.M."/>
        </authorList>
    </citation>
    <scope>NUCLEOTIDE SEQUENCE [LARGE SCALE GENOMIC DNA]</scope>
    <source>
        <strain evidence="2 3">76</strain>
    </source>
</reference>
<dbReference type="PATRIC" id="fig|84531.7.peg.1637"/>
<keyword evidence="3" id="KW-1185">Reference proteome</keyword>
<dbReference type="RefSeq" id="WP_057917661.1">
    <property type="nucleotide sequence ID" value="NZ_CP011129.1"/>
</dbReference>
<gene>
    <name evidence="2" type="ORF">LA76x_2172</name>
</gene>
<keyword evidence="1" id="KW-0472">Membrane</keyword>
<dbReference type="eggNOG" id="ENOG502ZGY9">
    <property type="taxonomic scope" value="Bacteria"/>
</dbReference>
<dbReference type="KEGG" id="lab:LA76x_2172"/>
<evidence type="ECO:0000313" key="3">
    <source>
        <dbReference type="Proteomes" id="UP000060787"/>
    </source>
</evidence>
<dbReference type="EMBL" id="CP011129">
    <property type="protein sequence ID" value="ALN80311.1"/>
    <property type="molecule type" value="Genomic_DNA"/>
</dbReference>
<dbReference type="KEGG" id="laq:GLA29479_1663"/>
<protein>
    <recommendedName>
        <fullName evidence="4">Transmembrane protein</fullName>
    </recommendedName>
</protein>
<dbReference type="AlphaFoldDB" id="A0A0S2DVK3"/>
<feature type="transmembrane region" description="Helical" evidence="1">
    <location>
        <begin position="90"/>
        <end position="113"/>
    </location>
</feature>
<dbReference type="Proteomes" id="UP000060787">
    <property type="component" value="Chromosome"/>
</dbReference>
<organism evidence="2 3">
    <name type="scientific">Lysobacter antibioticus</name>
    <dbReference type="NCBI Taxonomy" id="84531"/>
    <lineage>
        <taxon>Bacteria</taxon>
        <taxon>Pseudomonadati</taxon>
        <taxon>Pseudomonadota</taxon>
        <taxon>Gammaproteobacteria</taxon>
        <taxon>Lysobacterales</taxon>
        <taxon>Lysobacteraceae</taxon>
        <taxon>Lysobacter</taxon>
    </lineage>
</organism>
<name>A0A0S2DVK3_LYSAN</name>
<proteinExistence type="predicted"/>